<feature type="region of interest" description="Disordered" evidence="1">
    <location>
        <begin position="62"/>
        <end position="96"/>
    </location>
</feature>
<protein>
    <submittedName>
        <fullName evidence="2">Uncharacterized protein</fullName>
    </submittedName>
</protein>
<dbReference type="Proteomes" id="UP001589575">
    <property type="component" value="Unassembled WGS sequence"/>
</dbReference>
<sequence length="96" mass="11049">MLPHLMRQAMGPDGVQTRVDDGDLQVPTRRRVMGPGIRDVFLQSGQETHWWPFDRLAPDWRRMPGRGEQDQSVSPGCPRTGRWRCTARRSPGRSPR</sequence>
<proteinExistence type="predicted"/>
<accession>A0ABV5FU70</accession>
<organism evidence="2 3">
    <name type="scientific">Citricoccus parietis</name>
    <dbReference type="NCBI Taxonomy" id="592307"/>
    <lineage>
        <taxon>Bacteria</taxon>
        <taxon>Bacillati</taxon>
        <taxon>Actinomycetota</taxon>
        <taxon>Actinomycetes</taxon>
        <taxon>Micrococcales</taxon>
        <taxon>Micrococcaceae</taxon>
        <taxon>Citricoccus</taxon>
    </lineage>
</organism>
<gene>
    <name evidence="2" type="ORF">ACFFX0_01790</name>
</gene>
<feature type="compositionally biased region" description="Basic residues" evidence="1">
    <location>
        <begin position="81"/>
        <end position="96"/>
    </location>
</feature>
<evidence type="ECO:0000256" key="1">
    <source>
        <dbReference type="SAM" id="MobiDB-lite"/>
    </source>
</evidence>
<reference evidence="2 3" key="1">
    <citation type="submission" date="2024-09" db="EMBL/GenBank/DDBJ databases">
        <authorList>
            <person name="Sun Q."/>
            <person name="Mori K."/>
        </authorList>
    </citation>
    <scope>NUCLEOTIDE SEQUENCE [LARGE SCALE GENOMIC DNA]</scope>
    <source>
        <strain evidence="2 3">CCM 7609</strain>
    </source>
</reference>
<name>A0ABV5FU70_9MICC</name>
<dbReference type="EMBL" id="JBHMFI010000001">
    <property type="protein sequence ID" value="MFB9069994.1"/>
    <property type="molecule type" value="Genomic_DNA"/>
</dbReference>
<comment type="caution">
    <text evidence="2">The sequence shown here is derived from an EMBL/GenBank/DDBJ whole genome shotgun (WGS) entry which is preliminary data.</text>
</comment>
<feature type="region of interest" description="Disordered" evidence="1">
    <location>
        <begin position="1"/>
        <end position="24"/>
    </location>
</feature>
<evidence type="ECO:0000313" key="2">
    <source>
        <dbReference type="EMBL" id="MFB9069994.1"/>
    </source>
</evidence>
<evidence type="ECO:0000313" key="3">
    <source>
        <dbReference type="Proteomes" id="UP001589575"/>
    </source>
</evidence>
<keyword evidence="3" id="KW-1185">Reference proteome</keyword>